<comment type="similarity">
    <text evidence="1">Belongs to the sigma-70 factor family. ECF subfamily.</text>
</comment>
<dbReference type="InterPro" id="IPR036388">
    <property type="entry name" value="WH-like_DNA-bd_sf"/>
</dbReference>
<dbReference type="GO" id="GO:0016987">
    <property type="term" value="F:sigma factor activity"/>
    <property type="evidence" value="ECO:0007669"/>
    <property type="project" value="UniProtKB-KW"/>
</dbReference>
<sequence length="385" mass="42929">MIGVEQLPFRSGREKNCIYEAERGQYKSRIRNRRKVPSQKGHCVGRMLNQLSDANLLERFVTFREEDAFATLVQRHGPRVLGACRRILRNEHDAEEVSQATFLVLARKASDIPWRESVGAWLCAVAHRLSLNARAGVTRRSRRELSVAALAPVGADLGYSSLPEECHPQADPFAEIARRELRRVLDEELSCLPEKYRAPMVLCYLEGMTNEQAAEQLGWPSGSMSRRLERARTILRQRLASRGLMLGLFLLLTVAVSLRALRIAPHHEEGKALVMVREAMAPFKTHQAGGEDLERLLAAIGRSDESLVSLPDALVVGRRSALVANQIAAFDPGKDRVTWNVSAMGMRQSALAMTDAAERGDTADVVAAARQLNQRCIQCHVAFRH</sequence>
<dbReference type="GO" id="GO:0006352">
    <property type="term" value="P:DNA-templated transcription initiation"/>
    <property type="evidence" value="ECO:0007669"/>
    <property type="project" value="InterPro"/>
</dbReference>
<dbReference type="Gene3D" id="1.10.1740.10">
    <property type="match status" value="1"/>
</dbReference>
<evidence type="ECO:0000256" key="3">
    <source>
        <dbReference type="ARBA" id="ARBA00023082"/>
    </source>
</evidence>
<dbReference type="SUPFAM" id="SSF88659">
    <property type="entry name" value="Sigma3 and sigma4 domains of RNA polymerase sigma factors"/>
    <property type="match status" value="1"/>
</dbReference>
<organism evidence="7 8">
    <name type="scientific">Singulisphaera acidiphila (strain ATCC BAA-1392 / DSM 18658 / VKM B-2454 / MOB10)</name>
    <dbReference type="NCBI Taxonomy" id="886293"/>
    <lineage>
        <taxon>Bacteria</taxon>
        <taxon>Pseudomonadati</taxon>
        <taxon>Planctomycetota</taxon>
        <taxon>Planctomycetia</taxon>
        <taxon>Isosphaerales</taxon>
        <taxon>Isosphaeraceae</taxon>
        <taxon>Singulisphaera</taxon>
    </lineage>
</organism>
<dbReference type="GO" id="GO:0005506">
    <property type="term" value="F:iron ion binding"/>
    <property type="evidence" value="ECO:0007669"/>
    <property type="project" value="InterPro"/>
</dbReference>
<evidence type="ECO:0000259" key="5">
    <source>
        <dbReference type="Pfam" id="PF04542"/>
    </source>
</evidence>
<dbReference type="KEGG" id="saci:Sinac_2795"/>
<keyword evidence="4" id="KW-0804">Transcription</keyword>
<dbReference type="eggNOG" id="COG1595">
    <property type="taxonomic scope" value="Bacteria"/>
</dbReference>
<evidence type="ECO:0000256" key="2">
    <source>
        <dbReference type="ARBA" id="ARBA00023015"/>
    </source>
</evidence>
<keyword evidence="2" id="KW-0805">Transcription regulation</keyword>
<protein>
    <submittedName>
        <fullName evidence="7">RNA polymerase sigma factor, sigma-70 family</fullName>
    </submittedName>
</protein>
<dbReference type="NCBIfam" id="TIGR02937">
    <property type="entry name" value="sigma70-ECF"/>
    <property type="match status" value="1"/>
</dbReference>
<dbReference type="PANTHER" id="PTHR43133">
    <property type="entry name" value="RNA POLYMERASE ECF-TYPE SIGMA FACTO"/>
    <property type="match status" value="1"/>
</dbReference>
<dbReference type="GO" id="GO:0020037">
    <property type="term" value="F:heme binding"/>
    <property type="evidence" value="ECO:0007669"/>
    <property type="project" value="InterPro"/>
</dbReference>
<dbReference type="InterPro" id="IPR013324">
    <property type="entry name" value="RNA_pol_sigma_r3/r4-like"/>
</dbReference>
<dbReference type="InterPro" id="IPR010980">
    <property type="entry name" value="Cyt_c/b562"/>
</dbReference>
<evidence type="ECO:0000256" key="4">
    <source>
        <dbReference type="ARBA" id="ARBA00023163"/>
    </source>
</evidence>
<evidence type="ECO:0000313" key="8">
    <source>
        <dbReference type="Proteomes" id="UP000010798"/>
    </source>
</evidence>
<dbReference type="InterPro" id="IPR013325">
    <property type="entry name" value="RNA_pol_sigma_r2"/>
</dbReference>
<feature type="domain" description="RNA polymerase sigma factor 70 region 4 type 2" evidence="6">
    <location>
        <begin position="183"/>
        <end position="233"/>
    </location>
</feature>
<dbReference type="Gene3D" id="1.10.10.10">
    <property type="entry name" value="Winged helix-like DNA-binding domain superfamily/Winged helix DNA-binding domain"/>
    <property type="match status" value="1"/>
</dbReference>
<accession>L0DCW6</accession>
<dbReference type="AlphaFoldDB" id="L0DCW6"/>
<dbReference type="SUPFAM" id="SSF88946">
    <property type="entry name" value="Sigma2 domain of RNA polymerase sigma factors"/>
    <property type="match status" value="1"/>
</dbReference>
<dbReference type="SUPFAM" id="SSF47175">
    <property type="entry name" value="Cytochromes"/>
    <property type="match status" value="1"/>
</dbReference>
<keyword evidence="8" id="KW-1185">Reference proteome</keyword>
<dbReference type="CDD" id="cd06171">
    <property type="entry name" value="Sigma70_r4"/>
    <property type="match status" value="1"/>
</dbReference>
<dbReference type="STRING" id="886293.Sinac_2795"/>
<dbReference type="Pfam" id="PF04542">
    <property type="entry name" value="Sigma70_r2"/>
    <property type="match status" value="1"/>
</dbReference>
<name>L0DCW6_SINAD</name>
<dbReference type="GO" id="GO:0003677">
    <property type="term" value="F:DNA binding"/>
    <property type="evidence" value="ECO:0007669"/>
    <property type="project" value="InterPro"/>
</dbReference>
<gene>
    <name evidence="7" type="ordered locus">Sinac_2795</name>
</gene>
<dbReference type="InterPro" id="IPR013249">
    <property type="entry name" value="RNA_pol_sigma70_r4_t2"/>
</dbReference>
<dbReference type="HOGENOM" id="CLU_717458_0_0_0"/>
<evidence type="ECO:0000256" key="1">
    <source>
        <dbReference type="ARBA" id="ARBA00010641"/>
    </source>
</evidence>
<dbReference type="InterPro" id="IPR039425">
    <property type="entry name" value="RNA_pol_sigma-70-like"/>
</dbReference>
<dbReference type="GO" id="GO:0022900">
    <property type="term" value="P:electron transport chain"/>
    <property type="evidence" value="ECO:0007669"/>
    <property type="project" value="InterPro"/>
</dbReference>
<dbReference type="Gene3D" id="1.20.120.10">
    <property type="entry name" value="Cytochrome c/b562"/>
    <property type="match status" value="1"/>
</dbReference>
<dbReference type="Proteomes" id="UP000010798">
    <property type="component" value="Chromosome"/>
</dbReference>
<dbReference type="InterPro" id="IPR014284">
    <property type="entry name" value="RNA_pol_sigma-70_dom"/>
</dbReference>
<evidence type="ECO:0000259" key="6">
    <source>
        <dbReference type="Pfam" id="PF08281"/>
    </source>
</evidence>
<feature type="domain" description="RNA polymerase sigma-70 region 2" evidence="5">
    <location>
        <begin position="72"/>
        <end position="135"/>
    </location>
</feature>
<evidence type="ECO:0000313" key="7">
    <source>
        <dbReference type="EMBL" id="AGA27087.1"/>
    </source>
</evidence>
<dbReference type="InterPro" id="IPR007627">
    <property type="entry name" value="RNA_pol_sigma70_r2"/>
</dbReference>
<dbReference type="Pfam" id="PF08281">
    <property type="entry name" value="Sigma70_r4_2"/>
    <property type="match status" value="1"/>
</dbReference>
<dbReference type="GO" id="GO:0009055">
    <property type="term" value="F:electron transfer activity"/>
    <property type="evidence" value="ECO:0007669"/>
    <property type="project" value="InterPro"/>
</dbReference>
<dbReference type="PANTHER" id="PTHR43133:SF51">
    <property type="entry name" value="RNA POLYMERASE SIGMA FACTOR"/>
    <property type="match status" value="1"/>
</dbReference>
<keyword evidence="3" id="KW-0731">Sigma factor</keyword>
<proteinExistence type="inferred from homology"/>
<reference evidence="7 8" key="1">
    <citation type="submission" date="2012-02" db="EMBL/GenBank/DDBJ databases">
        <title>Complete sequence of chromosome of Singulisphaera acidiphila DSM 18658.</title>
        <authorList>
            <consortium name="US DOE Joint Genome Institute (JGI-PGF)"/>
            <person name="Lucas S."/>
            <person name="Copeland A."/>
            <person name="Lapidus A."/>
            <person name="Glavina del Rio T."/>
            <person name="Dalin E."/>
            <person name="Tice H."/>
            <person name="Bruce D."/>
            <person name="Goodwin L."/>
            <person name="Pitluck S."/>
            <person name="Peters L."/>
            <person name="Ovchinnikova G."/>
            <person name="Chertkov O."/>
            <person name="Kyrpides N."/>
            <person name="Mavromatis K."/>
            <person name="Ivanova N."/>
            <person name="Brettin T."/>
            <person name="Detter J.C."/>
            <person name="Han C."/>
            <person name="Larimer F."/>
            <person name="Land M."/>
            <person name="Hauser L."/>
            <person name="Markowitz V."/>
            <person name="Cheng J.-F."/>
            <person name="Hugenholtz P."/>
            <person name="Woyke T."/>
            <person name="Wu D."/>
            <person name="Tindall B."/>
            <person name="Pomrenke H."/>
            <person name="Brambilla E."/>
            <person name="Klenk H.-P."/>
            <person name="Eisen J.A."/>
        </authorList>
    </citation>
    <scope>NUCLEOTIDE SEQUENCE [LARGE SCALE GENOMIC DNA]</scope>
    <source>
        <strain evidence="8">ATCC BAA-1392 / DSM 18658 / VKM B-2454 / MOB10</strain>
    </source>
</reference>
<dbReference type="EMBL" id="CP003364">
    <property type="protein sequence ID" value="AGA27087.1"/>
    <property type="molecule type" value="Genomic_DNA"/>
</dbReference>